<dbReference type="PANTHER" id="PTHR35024">
    <property type="entry name" value="HYPOTHETICAL CYTOSOLIC PROTEIN"/>
    <property type="match status" value="1"/>
</dbReference>
<keyword evidence="4" id="KW-1185">Reference proteome</keyword>
<evidence type="ECO:0000256" key="1">
    <source>
        <dbReference type="ARBA" id="ARBA00044755"/>
    </source>
</evidence>
<comment type="similarity">
    <text evidence="1">Belongs to the bactofilin family.</text>
</comment>
<evidence type="ECO:0000256" key="2">
    <source>
        <dbReference type="SAM" id="MobiDB-lite"/>
    </source>
</evidence>
<reference evidence="4" key="1">
    <citation type="journal article" date="2019" name="Int. J. Syst. Evol. Microbiol.">
        <title>The Global Catalogue of Microorganisms (GCM) 10K type strain sequencing project: providing services to taxonomists for standard genome sequencing and annotation.</title>
        <authorList>
            <consortium name="The Broad Institute Genomics Platform"/>
            <consortium name="The Broad Institute Genome Sequencing Center for Infectious Disease"/>
            <person name="Wu L."/>
            <person name="Ma J."/>
        </authorList>
    </citation>
    <scope>NUCLEOTIDE SEQUENCE [LARGE SCALE GENOMIC DNA]</scope>
    <source>
        <strain evidence="4">JCM 18326</strain>
    </source>
</reference>
<dbReference type="EMBL" id="BAABJX010000062">
    <property type="protein sequence ID" value="GAA4849530.1"/>
    <property type="molecule type" value="Genomic_DNA"/>
</dbReference>
<evidence type="ECO:0000313" key="3">
    <source>
        <dbReference type="EMBL" id="GAA4849530.1"/>
    </source>
</evidence>
<dbReference type="Proteomes" id="UP001500298">
    <property type="component" value="Unassembled WGS sequence"/>
</dbReference>
<evidence type="ECO:0000313" key="4">
    <source>
        <dbReference type="Proteomes" id="UP001500298"/>
    </source>
</evidence>
<sequence length="148" mass="15864">MSLFGNKTEKQVNEEVQMNNSTNNVAKGTTIKGDIETFGNFRLDGNLIGNIQSKSRVVVGKEAKLEGNLYAQSAEIEGEIEGVLEITESLVLRSTAVINGDIITNKLTIDPGAQFNGKCRMGESVTKNDHKPVKQVEKGGAKPTSAAV</sequence>
<gene>
    <name evidence="3" type="ORF">GCM10023331_37780</name>
</gene>
<dbReference type="InterPro" id="IPR007607">
    <property type="entry name" value="BacA/B"/>
</dbReference>
<name>A0ABP9DN04_9BACT</name>
<feature type="compositionally biased region" description="Basic and acidic residues" evidence="2">
    <location>
        <begin position="126"/>
        <end position="140"/>
    </location>
</feature>
<dbReference type="PANTHER" id="PTHR35024:SF4">
    <property type="entry name" value="POLYMER-FORMING CYTOSKELETAL PROTEIN"/>
    <property type="match status" value="1"/>
</dbReference>
<organism evidence="3 4">
    <name type="scientific">Algivirga pacifica</name>
    <dbReference type="NCBI Taxonomy" id="1162670"/>
    <lineage>
        <taxon>Bacteria</taxon>
        <taxon>Pseudomonadati</taxon>
        <taxon>Bacteroidota</taxon>
        <taxon>Cytophagia</taxon>
        <taxon>Cytophagales</taxon>
        <taxon>Flammeovirgaceae</taxon>
        <taxon>Algivirga</taxon>
    </lineage>
</organism>
<comment type="caution">
    <text evidence="3">The sequence shown here is derived from an EMBL/GenBank/DDBJ whole genome shotgun (WGS) entry which is preliminary data.</text>
</comment>
<protein>
    <submittedName>
        <fullName evidence="3">Polymer-forming cytoskeletal protein</fullName>
    </submittedName>
</protein>
<feature type="region of interest" description="Disordered" evidence="2">
    <location>
        <begin position="124"/>
        <end position="148"/>
    </location>
</feature>
<dbReference type="Pfam" id="PF04519">
    <property type="entry name" value="Bactofilin"/>
    <property type="match status" value="1"/>
</dbReference>
<accession>A0ABP9DN04</accession>
<proteinExistence type="inferred from homology"/>